<protein>
    <submittedName>
        <fullName evidence="2">Uncharacterized protein</fullName>
    </submittedName>
</protein>
<keyword evidence="3" id="KW-1185">Reference proteome</keyword>
<name>A0A1H8JB15_9BACL</name>
<sequence>MANPRFNPGEEWTDGELAEYPTENDPATHVTAGIQEAYSLNPHITDNVEEMKRGHADPSNYEQKHK</sequence>
<dbReference type="AlphaFoldDB" id="A0A1H8JB15"/>
<organism evidence="2 3">
    <name type="scientific">Lihuaxuella thermophila</name>
    <dbReference type="NCBI Taxonomy" id="1173111"/>
    <lineage>
        <taxon>Bacteria</taxon>
        <taxon>Bacillati</taxon>
        <taxon>Bacillota</taxon>
        <taxon>Bacilli</taxon>
        <taxon>Bacillales</taxon>
        <taxon>Thermoactinomycetaceae</taxon>
        <taxon>Lihuaxuella</taxon>
    </lineage>
</organism>
<dbReference type="EMBL" id="FOCQ01000023">
    <property type="protein sequence ID" value="SEN77615.1"/>
    <property type="molecule type" value="Genomic_DNA"/>
</dbReference>
<evidence type="ECO:0000256" key="1">
    <source>
        <dbReference type="SAM" id="MobiDB-lite"/>
    </source>
</evidence>
<reference evidence="2 3" key="1">
    <citation type="submission" date="2016-10" db="EMBL/GenBank/DDBJ databases">
        <authorList>
            <person name="de Groot N.N."/>
        </authorList>
    </citation>
    <scope>NUCLEOTIDE SEQUENCE [LARGE SCALE GENOMIC DNA]</scope>
    <source>
        <strain evidence="2 3">DSM 46701</strain>
    </source>
</reference>
<accession>A0A1H8JB15</accession>
<dbReference type="Proteomes" id="UP000199695">
    <property type="component" value="Unassembled WGS sequence"/>
</dbReference>
<gene>
    <name evidence="2" type="ORF">SAMN05444955_1238</name>
</gene>
<feature type="region of interest" description="Disordered" evidence="1">
    <location>
        <begin position="1"/>
        <end position="26"/>
    </location>
</feature>
<dbReference type="OrthoDB" id="2991529at2"/>
<evidence type="ECO:0000313" key="3">
    <source>
        <dbReference type="Proteomes" id="UP000199695"/>
    </source>
</evidence>
<evidence type="ECO:0000313" key="2">
    <source>
        <dbReference type="EMBL" id="SEN77615.1"/>
    </source>
</evidence>
<dbReference type="RefSeq" id="WP_089973153.1">
    <property type="nucleotide sequence ID" value="NZ_FOCQ01000023.1"/>
</dbReference>
<proteinExistence type="predicted"/>